<dbReference type="Gene3D" id="2.40.160.170">
    <property type="match status" value="1"/>
</dbReference>
<dbReference type="OrthoDB" id="517121at2"/>
<dbReference type="EMBL" id="MVBK01000046">
    <property type="protein sequence ID" value="OOG24552.1"/>
    <property type="molecule type" value="Genomic_DNA"/>
</dbReference>
<sequence>MSDFLRPACRTLVALLTLAAAGPAAAEGSFAIGLKAGTPGLGLEATARVTDRLNLRAGYYGFNYSTEIDDGEITYEGDLRLSTFGVLGDWHPYGGSFRITAGLFHNGNEFKGSAEGDLEVGDDTYDVRLDATIDWRSMAPYLGMGYGNPLQGGRWRFSADAGVMFTGSPDVRLKASGDGTNDPGFEENRRREERNLKDEVKDFRFYPVVSVGVSYRF</sequence>
<feature type="signal peptide" evidence="1">
    <location>
        <begin position="1"/>
        <end position="26"/>
    </location>
</feature>
<comment type="caution">
    <text evidence="2">The sequence shown here is derived from an EMBL/GenBank/DDBJ whole genome shotgun (WGS) entry which is preliminary data.</text>
</comment>
<reference evidence="2 3" key="1">
    <citation type="submission" date="2017-02" db="EMBL/GenBank/DDBJ databases">
        <title>Genomic diversity within the haloalkaliphilic genus Thioalkalivibrio.</title>
        <authorList>
            <person name="Ahn A.-C."/>
            <person name="Meier-Kolthoff J."/>
            <person name="Overmars L."/>
            <person name="Richter M."/>
            <person name="Woyke T."/>
            <person name="Sorokin D.Y."/>
            <person name="Muyzer G."/>
        </authorList>
    </citation>
    <scope>NUCLEOTIDE SEQUENCE [LARGE SCALE GENOMIC DNA]</scope>
    <source>
        <strain evidence="2 3">ALJD</strain>
    </source>
</reference>
<evidence type="ECO:0008006" key="4">
    <source>
        <dbReference type="Google" id="ProtNLM"/>
    </source>
</evidence>
<dbReference type="AlphaFoldDB" id="A0A1V3NI77"/>
<keyword evidence="3" id="KW-1185">Reference proteome</keyword>
<organism evidence="2 3">
    <name type="scientific">Thioalkalivibrio denitrificans</name>
    <dbReference type="NCBI Taxonomy" id="108003"/>
    <lineage>
        <taxon>Bacteria</taxon>
        <taxon>Pseudomonadati</taxon>
        <taxon>Pseudomonadota</taxon>
        <taxon>Gammaproteobacteria</taxon>
        <taxon>Chromatiales</taxon>
        <taxon>Ectothiorhodospiraceae</taxon>
        <taxon>Thioalkalivibrio</taxon>
    </lineage>
</organism>
<dbReference type="RefSeq" id="WP_077278744.1">
    <property type="nucleotide sequence ID" value="NZ_MVBK01000046.1"/>
</dbReference>
<protein>
    <recommendedName>
        <fullName evidence="4">Outer membrane protein beta-barrel domain-containing protein</fullName>
    </recommendedName>
</protein>
<evidence type="ECO:0000313" key="3">
    <source>
        <dbReference type="Proteomes" id="UP000189462"/>
    </source>
</evidence>
<gene>
    <name evidence="2" type="ORF">B1C78_08600</name>
</gene>
<name>A0A1V3NI77_9GAMM</name>
<accession>A0A1V3NI77</accession>
<proteinExistence type="predicted"/>
<dbReference type="Proteomes" id="UP000189462">
    <property type="component" value="Unassembled WGS sequence"/>
</dbReference>
<evidence type="ECO:0000256" key="1">
    <source>
        <dbReference type="SAM" id="SignalP"/>
    </source>
</evidence>
<dbReference type="STRING" id="108003.B1C78_08600"/>
<evidence type="ECO:0000313" key="2">
    <source>
        <dbReference type="EMBL" id="OOG24552.1"/>
    </source>
</evidence>
<feature type="chain" id="PRO_5012347007" description="Outer membrane protein beta-barrel domain-containing protein" evidence="1">
    <location>
        <begin position="27"/>
        <end position="217"/>
    </location>
</feature>
<keyword evidence="1" id="KW-0732">Signal</keyword>